<protein>
    <recommendedName>
        <fullName evidence="3">Arylsulfotransferase (ASST)</fullName>
    </recommendedName>
</protein>
<sequence>MMRIYIIIWIILSMGFRAAAQDKLLVAGSGNPNILLLDKQTGKVEWQHALEKGEECNAVALTKKGEILYSYKRGAKLVTWDHQVVWDYKTPDKTELQSATLLQNGGVLLGICGIPAQFIELDKKGKEVNKVTLNLEVERPHSQFRQVFQLRNSHYLIPVMAKQKVLEVSRKGKIIAEHQIEGKAFSSLELPDGNLLLPCGDNHYYIVIDRKTGKELKRVNALDIEGVALLFVGQILQLKNGNLLICNWYGHTKDTTVDEPQLIEIDKNGKVVWSLHDKKNVGKISAACYIDNFRLPDLK</sequence>
<dbReference type="InterPro" id="IPR011047">
    <property type="entry name" value="Quinoprotein_ADH-like_sf"/>
</dbReference>
<organism evidence="1">
    <name type="scientific">Bacteroides intestinalis</name>
    <dbReference type="NCBI Taxonomy" id="329854"/>
    <lineage>
        <taxon>Bacteria</taxon>
        <taxon>Pseudomonadati</taxon>
        <taxon>Bacteroidota</taxon>
        <taxon>Bacteroidia</taxon>
        <taxon>Bacteroidales</taxon>
        <taxon>Bacteroidaceae</taxon>
        <taxon>Bacteroides</taxon>
    </lineage>
</organism>
<dbReference type="Pfam" id="PF22701">
    <property type="entry name" value="Mala_s_1-like"/>
    <property type="match status" value="1"/>
</dbReference>
<dbReference type="Gene3D" id="2.130.10.10">
    <property type="entry name" value="YVTN repeat-like/Quinoprotein amine dehydrogenase"/>
    <property type="match status" value="1"/>
</dbReference>
<evidence type="ECO:0000313" key="2">
    <source>
        <dbReference type="Proteomes" id="UP000070319"/>
    </source>
</evidence>
<name>A0A139LV75_9BACE</name>
<dbReference type="RefSeq" id="WP_061433697.1">
    <property type="nucleotide sequence ID" value="NZ_KQ968664.1"/>
</dbReference>
<evidence type="ECO:0008006" key="3">
    <source>
        <dbReference type="Google" id="ProtNLM"/>
    </source>
</evidence>
<dbReference type="InterPro" id="IPR054550">
    <property type="entry name" value="Mala_s_1-like"/>
</dbReference>
<dbReference type="EMBL" id="LTDF01000025">
    <property type="protein sequence ID" value="KXT55351.1"/>
    <property type="molecule type" value="Genomic_DNA"/>
</dbReference>
<dbReference type="InterPro" id="IPR015943">
    <property type="entry name" value="WD40/YVTN_repeat-like_dom_sf"/>
</dbReference>
<dbReference type="SUPFAM" id="SSF50998">
    <property type="entry name" value="Quinoprotein alcohol dehydrogenase-like"/>
    <property type="match status" value="1"/>
</dbReference>
<gene>
    <name evidence="1" type="ORF">HMPREF2531_00238</name>
</gene>
<proteinExistence type="predicted"/>
<reference evidence="1 2" key="1">
    <citation type="submission" date="2016-02" db="EMBL/GenBank/DDBJ databases">
        <authorList>
            <person name="Wen L."/>
            <person name="He K."/>
            <person name="Yang H."/>
        </authorList>
    </citation>
    <scope>NUCLEOTIDE SEQUENCE [LARGE SCALE GENOMIC DNA]</scope>
    <source>
        <strain evidence="1 2">KLE1704</strain>
    </source>
</reference>
<comment type="caution">
    <text evidence="1">The sequence shown here is derived from an EMBL/GenBank/DDBJ whole genome shotgun (WGS) entry which is preliminary data.</text>
</comment>
<dbReference type="AlphaFoldDB" id="A0A139LV75"/>
<dbReference type="Proteomes" id="UP000070319">
    <property type="component" value="Unassembled WGS sequence"/>
</dbReference>
<evidence type="ECO:0000313" key="1">
    <source>
        <dbReference type="EMBL" id="KXT55351.1"/>
    </source>
</evidence>
<dbReference type="PATRIC" id="fig|329854.7.peg.248"/>
<accession>A0A139LV75</accession>